<sequence>MSQTKQPTTPALEAGQPIYPNSEQSKDRFAIAAWLDTANVPTFVVCVAASIGYVLLCNEVFPAIWANPNTIVGFIFTCIKIVGAVVTFKCTEACVGMAVACWGLLQLLVQGLQKLEQKRDRQLGLAS</sequence>
<evidence type="ECO:0000313" key="2">
    <source>
        <dbReference type="Proteomes" id="UP001056384"/>
    </source>
</evidence>
<keyword evidence="2" id="KW-1185">Reference proteome</keyword>
<accession>A0A9Q9AD65</accession>
<organism evidence="1 2">
    <name type="scientific">Septoria linicola</name>
    <dbReference type="NCBI Taxonomy" id="215465"/>
    <lineage>
        <taxon>Eukaryota</taxon>
        <taxon>Fungi</taxon>
        <taxon>Dikarya</taxon>
        <taxon>Ascomycota</taxon>
        <taxon>Pezizomycotina</taxon>
        <taxon>Dothideomycetes</taxon>
        <taxon>Dothideomycetidae</taxon>
        <taxon>Mycosphaerellales</taxon>
        <taxon>Mycosphaerellaceae</taxon>
        <taxon>Septoria</taxon>
    </lineage>
</organism>
<name>A0A9Q9AD65_9PEZI</name>
<reference evidence="1" key="1">
    <citation type="submission" date="2022-06" db="EMBL/GenBank/DDBJ databases">
        <title>Complete genome sequences of two strains of the flax pathogen Septoria linicola.</title>
        <authorList>
            <person name="Lapalu N."/>
            <person name="Simon A."/>
            <person name="Demenou B."/>
            <person name="Paumier D."/>
            <person name="Guillot M.-P."/>
            <person name="Gout L."/>
            <person name="Valade R."/>
        </authorList>
    </citation>
    <scope>NUCLEOTIDE SEQUENCE</scope>
    <source>
        <strain evidence="1">SE15195</strain>
    </source>
</reference>
<evidence type="ECO:0000313" key="1">
    <source>
        <dbReference type="EMBL" id="USW46955.1"/>
    </source>
</evidence>
<dbReference type="Proteomes" id="UP001056384">
    <property type="component" value="Chromosome 1"/>
</dbReference>
<dbReference type="AlphaFoldDB" id="A0A9Q9AD65"/>
<dbReference type="EMBL" id="CP099418">
    <property type="protein sequence ID" value="USW46955.1"/>
    <property type="molecule type" value="Genomic_DNA"/>
</dbReference>
<protein>
    <submittedName>
        <fullName evidence="1">Uncharacterized protein</fullName>
    </submittedName>
</protein>
<dbReference type="OrthoDB" id="10283752at2759"/>
<gene>
    <name evidence="1" type="ORF">Slin15195_G002740</name>
</gene>
<proteinExistence type="predicted"/>